<keyword evidence="3 12" id="KW-0812">Transmembrane</keyword>
<keyword evidence="10" id="KW-0807">Transducer</keyword>
<evidence type="ECO:0000256" key="6">
    <source>
        <dbReference type="ARBA" id="ARBA00023040"/>
    </source>
</evidence>
<evidence type="ECO:0000256" key="2">
    <source>
        <dbReference type="ARBA" id="ARBA00022475"/>
    </source>
</evidence>
<feature type="transmembrane region" description="Helical" evidence="12">
    <location>
        <begin position="671"/>
        <end position="693"/>
    </location>
</feature>
<keyword evidence="9" id="KW-0325">Glycoprotein</keyword>
<protein>
    <submittedName>
        <fullName evidence="15">Vomeronasal type-2 receptor 26-like</fullName>
    </submittedName>
</protein>
<evidence type="ECO:0000256" key="1">
    <source>
        <dbReference type="ARBA" id="ARBA00004651"/>
    </source>
</evidence>
<feature type="transmembrane region" description="Helical" evidence="12">
    <location>
        <begin position="705"/>
        <end position="725"/>
    </location>
</feature>
<dbReference type="InterPro" id="IPR004073">
    <property type="entry name" value="GPCR_3_vmron_rcpt_2"/>
</dbReference>
<dbReference type="PROSITE" id="PS00981">
    <property type="entry name" value="G_PROTEIN_RECEP_F3_3"/>
    <property type="match status" value="1"/>
</dbReference>
<dbReference type="InterPro" id="IPR000068">
    <property type="entry name" value="GPCR_3_Ca_sens_rcpt-rel"/>
</dbReference>
<dbReference type="SUPFAM" id="SSF53822">
    <property type="entry name" value="Periplasmic binding protein-like I"/>
    <property type="match status" value="1"/>
</dbReference>
<feature type="transmembrane region" description="Helical" evidence="12">
    <location>
        <begin position="581"/>
        <end position="605"/>
    </location>
</feature>
<feature type="region of interest" description="Disordered" evidence="11">
    <location>
        <begin position="1"/>
        <end position="21"/>
    </location>
</feature>
<evidence type="ECO:0000256" key="5">
    <source>
        <dbReference type="ARBA" id="ARBA00022989"/>
    </source>
</evidence>
<dbReference type="Pfam" id="PF00003">
    <property type="entry name" value="7tm_3"/>
    <property type="match status" value="1"/>
</dbReference>
<evidence type="ECO:0000256" key="4">
    <source>
        <dbReference type="ARBA" id="ARBA00022729"/>
    </source>
</evidence>
<keyword evidence="14" id="KW-1185">Reference proteome</keyword>
<feature type="transmembrane region" description="Helical" evidence="12">
    <location>
        <begin position="731"/>
        <end position="753"/>
    </location>
</feature>
<organism evidence="14 15">
    <name type="scientific">Gekko japonicus</name>
    <name type="common">Schlegel's Japanese gecko</name>
    <dbReference type="NCBI Taxonomy" id="146911"/>
    <lineage>
        <taxon>Eukaryota</taxon>
        <taxon>Metazoa</taxon>
        <taxon>Chordata</taxon>
        <taxon>Craniata</taxon>
        <taxon>Vertebrata</taxon>
        <taxon>Euteleostomi</taxon>
        <taxon>Lepidosauria</taxon>
        <taxon>Squamata</taxon>
        <taxon>Bifurcata</taxon>
        <taxon>Gekkota</taxon>
        <taxon>Gekkonidae</taxon>
        <taxon>Gekkoninae</taxon>
        <taxon>Gekko</taxon>
    </lineage>
</organism>
<dbReference type="InterPro" id="IPR017979">
    <property type="entry name" value="GPCR_3_CS"/>
</dbReference>
<evidence type="ECO:0000256" key="9">
    <source>
        <dbReference type="ARBA" id="ARBA00023180"/>
    </source>
</evidence>
<keyword evidence="5 12" id="KW-1133">Transmembrane helix</keyword>
<gene>
    <name evidence="15" type="primary">LOC107119247</name>
</gene>
<dbReference type="Proteomes" id="UP000694871">
    <property type="component" value="Unplaced"/>
</dbReference>
<dbReference type="PROSITE" id="PS50259">
    <property type="entry name" value="G_PROTEIN_RECEP_F3_4"/>
    <property type="match status" value="1"/>
</dbReference>
<evidence type="ECO:0000256" key="7">
    <source>
        <dbReference type="ARBA" id="ARBA00023136"/>
    </source>
</evidence>
<reference evidence="15" key="1">
    <citation type="submission" date="2025-08" db="UniProtKB">
        <authorList>
            <consortium name="RefSeq"/>
        </authorList>
    </citation>
    <scope>IDENTIFICATION</scope>
</reference>
<dbReference type="PANTHER" id="PTHR24061:SF599">
    <property type="entry name" value="G-PROTEIN COUPLED RECEPTORS FAMILY 3 PROFILE DOMAIN-CONTAINING PROTEIN"/>
    <property type="match status" value="1"/>
</dbReference>
<feature type="transmembrane region" description="Helical" evidence="12">
    <location>
        <begin position="626"/>
        <end position="644"/>
    </location>
</feature>
<evidence type="ECO:0000256" key="12">
    <source>
        <dbReference type="SAM" id="Phobius"/>
    </source>
</evidence>
<evidence type="ECO:0000313" key="15">
    <source>
        <dbReference type="RefSeq" id="XP_015277196.1"/>
    </source>
</evidence>
<evidence type="ECO:0000256" key="3">
    <source>
        <dbReference type="ARBA" id="ARBA00022692"/>
    </source>
</evidence>
<dbReference type="Gene3D" id="3.40.50.2300">
    <property type="match status" value="2"/>
</dbReference>
<evidence type="ECO:0000256" key="11">
    <source>
        <dbReference type="SAM" id="MobiDB-lite"/>
    </source>
</evidence>
<feature type="domain" description="G-protein coupled receptors family 3 profile" evidence="13">
    <location>
        <begin position="511"/>
        <end position="775"/>
    </location>
</feature>
<evidence type="ECO:0000256" key="8">
    <source>
        <dbReference type="ARBA" id="ARBA00023170"/>
    </source>
</evidence>
<dbReference type="CDD" id="cd15283">
    <property type="entry name" value="7tmC_V2R_pheromone"/>
    <property type="match status" value="1"/>
</dbReference>
<comment type="subcellular location">
    <subcellularLocation>
        <location evidence="1">Cell membrane</location>
        <topology evidence="1">Multi-pass membrane protein</topology>
    </subcellularLocation>
</comment>
<dbReference type="InterPro" id="IPR017978">
    <property type="entry name" value="GPCR_3_C"/>
</dbReference>
<dbReference type="PRINTS" id="PR00248">
    <property type="entry name" value="GPCRMGR"/>
</dbReference>
<evidence type="ECO:0000259" key="13">
    <source>
        <dbReference type="PROSITE" id="PS50259"/>
    </source>
</evidence>
<dbReference type="InterPro" id="IPR011500">
    <property type="entry name" value="GPCR_3_9-Cys_dom"/>
</dbReference>
<dbReference type="PANTHER" id="PTHR24061">
    <property type="entry name" value="CALCIUM-SENSING RECEPTOR-RELATED"/>
    <property type="match status" value="1"/>
</dbReference>
<name>A0ABM1KU09_GEKJA</name>
<evidence type="ECO:0000313" key="14">
    <source>
        <dbReference type="Proteomes" id="UP000694871"/>
    </source>
</evidence>
<keyword evidence="8" id="KW-0675">Receptor</keyword>
<dbReference type="InterPro" id="IPR001828">
    <property type="entry name" value="ANF_lig-bd_rcpt"/>
</dbReference>
<dbReference type="InterPro" id="IPR000337">
    <property type="entry name" value="GPCR_3"/>
</dbReference>
<dbReference type="PRINTS" id="PR01535">
    <property type="entry name" value="VOMERONASL2R"/>
</dbReference>
<proteinExistence type="predicted"/>
<sequence>MEYWNQLHLKKPPDPNTKLEPPARKEDKVMVVYKNYQHGLTFIFAIDEINKNPRLLPNITLGFHIYDDQFYARITYATILDLLFTQQRNVPNYKCNRGRDVLSVIGGISLDNSIQMATILSIYKIPQLTYGAYETTFSGKNELTSLYHVAPRVSTHQMGIVQLLLHFRWTWIGVIVSKDDGGESFLQILMPLLTQNNICVVFWERIEIINNVKFTSHAENMKKFPEKFLSADVNVTVVSGNFQSLLALTIVLDIYEFAAKSYVGMVWITSPQWDFTNSIREHGFCIKTFQGTLSFLSHTDEVPQFRNFLQNLKPDKTLEHFLCFFWVSVFQCCFNGSTCTGCETCTGEEKLEHLPGNHFEMAMTGQSYNIYNVVYAVAHALHAMYLSRPRRLLEKSKFEDLKVQPWQVQVGMISSSQAFTINEKAIMWNDRFKEMVPSSKCVESCNLGHSRKIKKDQPVCCYDCSPCPEDMISNKTDADDCIKCPEDQYPNRNKDQCIPKVVTFLSYQEPLGIVLVSVAIFFVVITSMTIQIFVTNWDTPIVKANNRILTCVLLMSILLCYLSSLLLIGKPGKVSCLLHQSAFGIIFSVAVSCLFAKTITVVLAFMATQPGNTMRKWLKKNIANSIVLSCSLIQVGICLVWLLISPPFPDVDMHSQAGQIIMKCNEGSVTMFYSVLGYIGFLATISFTIAFPARKLPDTFNEAKFITFSMLIFCSVWISFIPAYLSTKGKMMVAVEVFAILASNTGILICIFFPKCYTIILRPDLNSRKLLIEKKDY</sequence>
<dbReference type="InterPro" id="IPR038550">
    <property type="entry name" value="GPCR_3_9-Cys_sf"/>
</dbReference>
<keyword evidence="4" id="KW-0732">Signal</keyword>
<dbReference type="Pfam" id="PF07562">
    <property type="entry name" value="NCD3G"/>
    <property type="match status" value="1"/>
</dbReference>
<dbReference type="RefSeq" id="XP_015277196.1">
    <property type="nucleotide sequence ID" value="XM_015421710.1"/>
</dbReference>
<keyword evidence="6" id="KW-0297">G-protein coupled receptor</keyword>
<evidence type="ECO:0000256" key="10">
    <source>
        <dbReference type="ARBA" id="ARBA00023224"/>
    </source>
</evidence>
<keyword evidence="2" id="KW-1003">Cell membrane</keyword>
<keyword evidence="7 12" id="KW-0472">Membrane</keyword>
<dbReference type="InterPro" id="IPR028082">
    <property type="entry name" value="Peripla_BP_I"/>
</dbReference>
<dbReference type="Gene3D" id="2.10.50.30">
    <property type="entry name" value="GPCR, family 3, nine cysteines domain"/>
    <property type="match status" value="1"/>
</dbReference>
<accession>A0ABM1KU09</accession>
<dbReference type="GeneID" id="107119247"/>
<feature type="transmembrane region" description="Helical" evidence="12">
    <location>
        <begin position="511"/>
        <end position="536"/>
    </location>
</feature>
<feature type="transmembrane region" description="Helical" evidence="12">
    <location>
        <begin position="548"/>
        <end position="569"/>
    </location>
</feature>
<dbReference type="Pfam" id="PF01094">
    <property type="entry name" value="ANF_receptor"/>
    <property type="match status" value="1"/>
</dbReference>